<dbReference type="InterPro" id="IPR006520">
    <property type="entry name" value="Dit_BPSPP_N"/>
</dbReference>
<feature type="domain" description="Siphovirus-type tail component C-terminal" evidence="2">
    <location>
        <begin position="156"/>
        <end position="244"/>
    </location>
</feature>
<dbReference type="OrthoDB" id="424at10239"/>
<dbReference type="Pfam" id="PF05709">
    <property type="entry name" value="Sipho_tail"/>
    <property type="match status" value="1"/>
</dbReference>
<dbReference type="Gene3D" id="2.40.30.200">
    <property type="match status" value="1"/>
</dbReference>
<dbReference type="Proteomes" id="UP000225660">
    <property type="component" value="Segment"/>
</dbReference>
<organism evidence="3 4">
    <name type="scientific">Geobacillus phage TP-84</name>
    <dbReference type="NCBI Taxonomy" id="1965361"/>
    <lineage>
        <taxon>Viruses</taxon>
        <taxon>Duplodnaviria</taxon>
        <taxon>Heunggongvirae</taxon>
        <taxon>Uroviricota</taxon>
        <taxon>Caudoviricetes</taxon>
        <taxon>Saundersvirus</taxon>
        <taxon>Saundersvirus Tp84</taxon>
    </lineage>
</organism>
<dbReference type="InterPro" id="IPR054738">
    <property type="entry name" value="Siphovirus-type_tail_C"/>
</dbReference>
<dbReference type="InterPro" id="IPR008841">
    <property type="entry name" value="Siphovirus-type_tail_N"/>
</dbReference>
<dbReference type="RefSeq" id="YP_009600067.1">
    <property type="nucleotide sequence ID" value="NC_041918.2"/>
</dbReference>
<reference evidence="3" key="1">
    <citation type="submission" date="2017-10" db="EMBL/GenBank/DDBJ databases">
        <title>Sequence, genome organization and annotation of the thermophilic 47,7-kb bacterophage TO-84 that infects Geobacillus stearothermophilus.</title>
        <authorList>
            <person name="Skowron P.M."/>
            <person name="Kropinski A."/>
            <person name="Los M."/>
        </authorList>
    </citation>
    <scope>NUCLEOTIDE SEQUENCE [LARGE SCALE GENOMIC DNA]</scope>
</reference>
<protein>
    <submittedName>
        <fullName evidence="3">Distal tail protein</fullName>
    </submittedName>
</protein>
<dbReference type="NCBIfam" id="TIGR01633">
    <property type="entry name" value="phi3626_gp14_N"/>
    <property type="match status" value="1"/>
</dbReference>
<proteinExistence type="predicted"/>
<dbReference type="Pfam" id="PF22768">
    <property type="entry name" value="SPP1_Dit"/>
    <property type="match status" value="1"/>
</dbReference>
<evidence type="ECO:0000313" key="3">
    <source>
        <dbReference type="EMBL" id="AQY55120.1"/>
    </source>
</evidence>
<evidence type="ECO:0000259" key="1">
    <source>
        <dbReference type="Pfam" id="PF05709"/>
    </source>
</evidence>
<feature type="domain" description="Siphovirus-type tail component RIFT-related" evidence="1">
    <location>
        <begin position="25"/>
        <end position="125"/>
    </location>
</feature>
<keyword evidence="4" id="KW-1185">Reference proteome</keyword>
<accession>A0A1U9WQT4</accession>
<sequence>MPMGYTFGGRHIHEFLVEMTGKNVPMTPPIKNLSEEQGGIDGGWDFGIQYEPKIITIDHYILAKTREERQNMIRELAGWLNPRLGARELIFDDEPDKMYYARLSEQFALEKVIGTYSDFSLNFICYDPFTYSVQEYTQNITGSGQIEHLGTHVSKPILIVDHRGGSATITNQTQDGQTQTVTFASTTPPGIFTIDMKEGTVKLGTQSGEKYIDSIEWFELEQGMNTITHSGNINQITVKYRHTWL</sequence>
<evidence type="ECO:0000313" key="4">
    <source>
        <dbReference type="Proteomes" id="UP000225660"/>
    </source>
</evidence>
<dbReference type="GeneID" id="40075829"/>
<dbReference type="EMBL" id="KY565347">
    <property type="protein sequence ID" value="AQY55120.1"/>
    <property type="molecule type" value="Genomic_DNA"/>
</dbReference>
<name>A0A1U9WQT4_9CAUD</name>
<dbReference type="KEGG" id="vg:40075829"/>
<evidence type="ECO:0000259" key="2">
    <source>
        <dbReference type="Pfam" id="PF22768"/>
    </source>
</evidence>